<keyword evidence="4" id="KW-0067">ATP-binding</keyword>
<dbReference type="GO" id="GO:0043139">
    <property type="term" value="F:5'-3' DNA helicase activity"/>
    <property type="evidence" value="ECO:0007669"/>
    <property type="project" value="UniProtKB-EC"/>
</dbReference>
<dbReference type="PROSITE" id="PS51193">
    <property type="entry name" value="HELICASE_ATP_BIND_2"/>
    <property type="match status" value="1"/>
</dbReference>
<dbReference type="SMART" id="SM00491">
    <property type="entry name" value="HELICc2"/>
    <property type="match status" value="1"/>
</dbReference>
<dbReference type="SMART" id="SM00487">
    <property type="entry name" value="DEXDc"/>
    <property type="match status" value="1"/>
</dbReference>
<organism evidence="11 12">
    <name type="scientific">Candidatus Ornithospirochaeta avicola</name>
    <dbReference type="NCBI Taxonomy" id="2840896"/>
    <lineage>
        <taxon>Bacteria</taxon>
        <taxon>Pseudomonadati</taxon>
        <taxon>Spirochaetota</taxon>
        <taxon>Spirochaetia</taxon>
        <taxon>Spirochaetales</taxon>
        <taxon>Spirochaetaceae</taxon>
        <taxon>Spirochaetaceae incertae sedis</taxon>
        <taxon>Candidatus Ornithospirochaeta</taxon>
    </lineage>
</organism>
<evidence type="ECO:0000256" key="1">
    <source>
        <dbReference type="ARBA" id="ARBA00001966"/>
    </source>
</evidence>
<evidence type="ECO:0000256" key="5">
    <source>
        <dbReference type="ARBA" id="ARBA00038058"/>
    </source>
</evidence>
<evidence type="ECO:0000256" key="6">
    <source>
        <dbReference type="ARBA" id="ARBA00044969"/>
    </source>
</evidence>
<comment type="similarity">
    <text evidence="5">Belongs to the helicase family. DinG subfamily.</text>
</comment>
<dbReference type="InterPro" id="IPR014013">
    <property type="entry name" value="Helic_SF1/SF2_ATP-bd_DinG/Rad3"/>
</dbReference>
<dbReference type="Proteomes" id="UP000823936">
    <property type="component" value="Unassembled WGS sequence"/>
</dbReference>
<reference evidence="11" key="1">
    <citation type="journal article" date="2021" name="PeerJ">
        <title>Extensive microbial diversity within the chicken gut microbiome revealed by metagenomics and culture.</title>
        <authorList>
            <person name="Gilroy R."/>
            <person name="Ravi A."/>
            <person name="Getino M."/>
            <person name="Pursley I."/>
            <person name="Horton D.L."/>
            <person name="Alikhan N.F."/>
            <person name="Baker D."/>
            <person name="Gharbi K."/>
            <person name="Hall N."/>
            <person name="Watson M."/>
            <person name="Adriaenssens E.M."/>
            <person name="Foster-Nyarko E."/>
            <person name="Jarju S."/>
            <person name="Secka A."/>
            <person name="Antonio M."/>
            <person name="Oren A."/>
            <person name="Chaudhuri R.R."/>
            <person name="La Ragione R."/>
            <person name="Hildebrand F."/>
            <person name="Pallen M.J."/>
        </authorList>
    </citation>
    <scope>NUCLEOTIDE SEQUENCE</scope>
    <source>
        <strain evidence="11">Gambia11-129</strain>
    </source>
</reference>
<dbReference type="InterPro" id="IPR014001">
    <property type="entry name" value="Helicase_ATP-bd"/>
</dbReference>
<dbReference type="PROSITE" id="PS51192">
    <property type="entry name" value="HELICASE_ATP_BIND_1"/>
    <property type="match status" value="1"/>
</dbReference>
<feature type="domain" description="Helicase ATP-binding" evidence="9">
    <location>
        <begin position="35"/>
        <end position="268"/>
    </location>
</feature>
<evidence type="ECO:0000256" key="4">
    <source>
        <dbReference type="ARBA" id="ARBA00022840"/>
    </source>
</evidence>
<evidence type="ECO:0000259" key="9">
    <source>
        <dbReference type="PROSITE" id="PS51192"/>
    </source>
</evidence>
<evidence type="ECO:0000313" key="11">
    <source>
        <dbReference type="EMBL" id="HIV98199.1"/>
    </source>
</evidence>
<dbReference type="Pfam" id="PF13307">
    <property type="entry name" value="Helicase_C_2"/>
    <property type="match status" value="1"/>
</dbReference>
<dbReference type="GO" id="GO:0005524">
    <property type="term" value="F:ATP binding"/>
    <property type="evidence" value="ECO:0007669"/>
    <property type="project" value="UniProtKB-KW"/>
</dbReference>
<evidence type="ECO:0000256" key="2">
    <source>
        <dbReference type="ARBA" id="ARBA00022741"/>
    </source>
</evidence>
<name>A0A9D1PSP6_9SPIO</name>
<dbReference type="AlphaFoldDB" id="A0A9D1PSP6"/>
<dbReference type="Pfam" id="PF00270">
    <property type="entry name" value="DEAD"/>
    <property type="match status" value="1"/>
</dbReference>
<dbReference type="Gene3D" id="3.40.50.300">
    <property type="entry name" value="P-loop containing nucleotide triphosphate hydrolases"/>
    <property type="match status" value="2"/>
</dbReference>
<comment type="cofactor">
    <cofactor evidence="1">
        <name>[4Fe-4S] cluster</name>
        <dbReference type="ChEBI" id="CHEBI:49883"/>
    </cofactor>
</comment>
<keyword evidence="11" id="KW-0347">Helicase</keyword>
<feature type="domain" description="Helicase ATP-binding" evidence="10">
    <location>
        <begin position="13"/>
        <end position="285"/>
    </location>
</feature>
<comment type="catalytic activity">
    <reaction evidence="7">
        <text>ATP + H2O = ADP + phosphate + H(+)</text>
        <dbReference type="Rhea" id="RHEA:13065"/>
        <dbReference type="ChEBI" id="CHEBI:15377"/>
        <dbReference type="ChEBI" id="CHEBI:15378"/>
        <dbReference type="ChEBI" id="CHEBI:30616"/>
        <dbReference type="ChEBI" id="CHEBI:43474"/>
        <dbReference type="ChEBI" id="CHEBI:456216"/>
        <dbReference type="EC" id="5.6.2.3"/>
    </reaction>
</comment>
<evidence type="ECO:0000256" key="8">
    <source>
        <dbReference type="SAM" id="Coils"/>
    </source>
</evidence>
<evidence type="ECO:0000256" key="7">
    <source>
        <dbReference type="ARBA" id="ARBA00048954"/>
    </source>
</evidence>
<dbReference type="InterPro" id="IPR011545">
    <property type="entry name" value="DEAD/DEAH_box_helicase_dom"/>
</dbReference>
<comment type="caution">
    <text evidence="11">The sequence shown here is derived from an EMBL/GenBank/DDBJ whole genome shotgun (WGS) entry which is preliminary data.</text>
</comment>
<dbReference type="GO" id="GO:0016818">
    <property type="term" value="F:hydrolase activity, acting on acid anhydrides, in phosphorus-containing anhydrides"/>
    <property type="evidence" value="ECO:0007669"/>
    <property type="project" value="InterPro"/>
</dbReference>
<gene>
    <name evidence="11" type="ORF">IAB12_00225</name>
</gene>
<dbReference type="GO" id="GO:0006281">
    <property type="term" value="P:DNA repair"/>
    <property type="evidence" value="ECO:0007669"/>
    <property type="project" value="TreeGrafter"/>
</dbReference>
<evidence type="ECO:0000259" key="10">
    <source>
        <dbReference type="PROSITE" id="PS51193"/>
    </source>
</evidence>
<dbReference type="SUPFAM" id="SSF52540">
    <property type="entry name" value="P-loop containing nucleoside triphosphate hydrolases"/>
    <property type="match status" value="1"/>
</dbReference>
<evidence type="ECO:0000313" key="12">
    <source>
        <dbReference type="Proteomes" id="UP000823936"/>
    </source>
</evidence>
<dbReference type="InterPro" id="IPR027417">
    <property type="entry name" value="P-loop_NTPase"/>
</dbReference>
<dbReference type="EMBL" id="DXHU01000002">
    <property type="protein sequence ID" value="HIV98199.1"/>
    <property type="molecule type" value="Genomic_DNA"/>
</dbReference>
<dbReference type="EC" id="5.6.2.3" evidence="6"/>
<dbReference type="PANTHER" id="PTHR11472:SF34">
    <property type="entry name" value="REGULATOR OF TELOMERE ELONGATION HELICASE 1"/>
    <property type="match status" value="1"/>
</dbReference>
<accession>A0A9D1PSP6</accession>
<keyword evidence="3" id="KW-0378">Hydrolase</keyword>
<feature type="coiled-coil region" evidence="8">
    <location>
        <begin position="278"/>
        <end position="315"/>
    </location>
</feature>
<dbReference type="PANTHER" id="PTHR11472">
    <property type="entry name" value="DNA REPAIR DEAD HELICASE RAD3/XP-D SUBFAMILY MEMBER"/>
    <property type="match status" value="1"/>
</dbReference>
<dbReference type="InterPro" id="IPR006555">
    <property type="entry name" value="ATP-dep_Helicase_C"/>
</dbReference>
<proteinExistence type="inferred from homology"/>
<reference evidence="11" key="2">
    <citation type="submission" date="2021-04" db="EMBL/GenBank/DDBJ databases">
        <authorList>
            <person name="Gilroy R."/>
        </authorList>
    </citation>
    <scope>NUCLEOTIDE SEQUENCE</scope>
    <source>
        <strain evidence="11">Gambia11-129</strain>
    </source>
</reference>
<sequence>MPDLFDVFSKNGILSSCLEDYKVRDDQITASEKIEEALSTSSMAFIEAGTGIGKTYAYLVPVILALAEDRKKKAVISSSTIVLEKQIFYSDLPYLIDALGVDLRYSLLLGRSNYLCARKFKDAENSLFKNDSHIDSIYSWLEETENGVVDDFAGDLKIKKDLFLYTADDTCTMRSCPYYTECFYKKAREEAMRSDIVVTSHKMVLIDAKHRSETNADFSSDSILPHYDYLVLDEAHHIEDEATTAFSSSYSYAAIKRTILNLYYKNEDMGKKNILMFLQKYEKEKGATEKLVKNLENLEKSCASFDRTLQNVTAKGQAVFNEETIKEDNIKKEAEEIIKLANDIYADASILYDPDKLDLNDASCYADVVLRACLSIKLSSDTLSVFFSGKKDDSLILYTEKTKDSVFLSVSPLSVSDLLSSMLFSKIGSTVFISATLSYKNSFSELKEKLGIGEKTIDFIAKSPFDYKRNLRLICPSDGICFNYKEAAEYNRYLSEYVTKAILSSSGGALVLFTSKESMENVYKSVQPYLEENNIKSFLQEKKTDRNAILRKFKKDVNSVLFATSSFWEGIDAVGDTLRLLIITKLPFSNPDEPVKKARFDYLESLERGQGWKKIVIYDAILKLKQGIGRLIRSETDRGVVLILDRRFKRYSGIDENFSEYNYDEDAMLENLERRIEDFLFS</sequence>
<keyword evidence="8" id="KW-0175">Coiled coil</keyword>
<protein>
    <recommendedName>
        <fullName evidence="6">DNA 5'-3' helicase</fullName>
        <ecNumber evidence="6">5.6.2.3</ecNumber>
    </recommendedName>
</protein>
<dbReference type="InterPro" id="IPR045028">
    <property type="entry name" value="DinG/Rad3-like"/>
</dbReference>
<dbReference type="GO" id="GO:0003676">
    <property type="term" value="F:nucleic acid binding"/>
    <property type="evidence" value="ECO:0007669"/>
    <property type="project" value="InterPro"/>
</dbReference>
<keyword evidence="2" id="KW-0547">Nucleotide-binding</keyword>
<evidence type="ECO:0000256" key="3">
    <source>
        <dbReference type="ARBA" id="ARBA00022801"/>
    </source>
</evidence>